<accession>A0A0P1A6E1</accession>
<keyword evidence="3" id="KW-1185">Reference proteome</keyword>
<evidence type="ECO:0000313" key="3">
    <source>
        <dbReference type="Proteomes" id="UP000054928"/>
    </source>
</evidence>
<proteinExistence type="predicted"/>
<dbReference type="RefSeq" id="XP_024572530.1">
    <property type="nucleotide sequence ID" value="XM_024716745.1"/>
</dbReference>
<dbReference type="Proteomes" id="UP000054928">
    <property type="component" value="Unassembled WGS sequence"/>
</dbReference>
<evidence type="ECO:0000256" key="1">
    <source>
        <dbReference type="SAM" id="MobiDB-lite"/>
    </source>
</evidence>
<protein>
    <submittedName>
        <fullName evidence="2">Uncharacterized protein</fullName>
    </submittedName>
</protein>
<sequence length="204" mass="22964">MCITQNRRHAGRLETDHRQLSSRWFPETTGRATGLRSGQQLSTCIINDEPLVIEMDDAFQCILDMPSISRDQLEIDWLSVERQDLSPITRVVCISIMKRIVALGAANEETTGRRMEPQRAFQPTDRNPPDFQAADSTELGMNALCDESGTLQAKAFPYQSIARSRQIPPASKAQVPVAFHNWLEFLQTTYACSRVWLSPDEAPA</sequence>
<organism evidence="2 3">
    <name type="scientific">Plasmopara halstedii</name>
    <name type="common">Downy mildew of sunflower</name>
    <dbReference type="NCBI Taxonomy" id="4781"/>
    <lineage>
        <taxon>Eukaryota</taxon>
        <taxon>Sar</taxon>
        <taxon>Stramenopiles</taxon>
        <taxon>Oomycota</taxon>
        <taxon>Peronosporomycetes</taxon>
        <taxon>Peronosporales</taxon>
        <taxon>Peronosporaceae</taxon>
        <taxon>Plasmopara</taxon>
    </lineage>
</organism>
<dbReference type="GeneID" id="36395541"/>
<feature type="region of interest" description="Disordered" evidence="1">
    <location>
        <begin position="109"/>
        <end position="128"/>
    </location>
</feature>
<evidence type="ECO:0000313" key="2">
    <source>
        <dbReference type="EMBL" id="CEG36161.1"/>
    </source>
</evidence>
<dbReference type="AlphaFoldDB" id="A0A0P1A6E1"/>
<reference evidence="3" key="1">
    <citation type="submission" date="2014-09" db="EMBL/GenBank/DDBJ databases">
        <authorList>
            <person name="Sharma Rahul"/>
            <person name="Thines Marco"/>
        </authorList>
    </citation>
    <scope>NUCLEOTIDE SEQUENCE [LARGE SCALE GENOMIC DNA]</scope>
</reference>
<dbReference type="EMBL" id="CCYD01000112">
    <property type="protein sequence ID" value="CEG36161.1"/>
    <property type="molecule type" value="Genomic_DNA"/>
</dbReference>
<name>A0A0P1A6E1_PLAHL</name>